<dbReference type="Proteomes" id="UP000545037">
    <property type="component" value="Unassembled WGS sequence"/>
</dbReference>
<accession>A0A7W9CKQ1</accession>
<comment type="caution">
    <text evidence="1">The sequence shown here is derived from an EMBL/GenBank/DDBJ whole genome shotgun (WGS) entry which is preliminary data.</text>
</comment>
<proteinExistence type="predicted"/>
<gene>
    <name evidence="1" type="ORF">GGR13_002822</name>
</gene>
<reference evidence="1 2" key="1">
    <citation type="submission" date="2020-08" db="EMBL/GenBank/DDBJ databases">
        <title>Genomic Encyclopedia of Type Strains, Phase IV (KMG-IV): sequencing the most valuable type-strain genomes for metagenomic binning, comparative biology and taxonomic classification.</title>
        <authorList>
            <person name="Goeker M."/>
        </authorList>
    </citation>
    <scope>NUCLEOTIDE SEQUENCE [LARGE SCALE GENOMIC DNA]</scope>
    <source>
        <strain evidence="1 2">DSM 4737</strain>
    </source>
</reference>
<dbReference type="EMBL" id="JACHOR010000005">
    <property type="protein sequence ID" value="MBB5747201.1"/>
    <property type="molecule type" value="Genomic_DNA"/>
</dbReference>
<dbReference type="RefSeq" id="WP_183214204.1">
    <property type="nucleotide sequence ID" value="NZ_JACHOR010000005.1"/>
</dbReference>
<protein>
    <submittedName>
        <fullName evidence="1">Uncharacterized protein</fullName>
    </submittedName>
</protein>
<keyword evidence="2" id="KW-1185">Reference proteome</keyword>
<dbReference type="AlphaFoldDB" id="A0A7W9CKQ1"/>
<sequence length="160" mass="17671">MAIDVVVTNSKLAREPAPRAFLEYLRDNDATLSLAGAVAYYDFPSYVDYETVTHRADVVILSPMHGVICISFAPFMQEHDLAELDVLLTDYASNLVSRLLKSRILRKSLNQLSFPVTPVIIALNDVAVGDLDATVCTSFEGFADWLGGISANYLELERAR</sequence>
<evidence type="ECO:0000313" key="1">
    <source>
        <dbReference type="EMBL" id="MBB5747201.1"/>
    </source>
</evidence>
<evidence type="ECO:0000313" key="2">
    <source>
        <dbReference type="Proteomes" id="UP000545037"/>
    </source>
</evidence>
<name>A0A7W9CKQ1_9CAUL</name>
<organism evidence="1 2">
    <name type="scientific">Brevundimonas variabilis</name>
    <dbReference type="NCBI Taxonomy" id="74312"/>
    <lineage>
        <taxon>Bacteria</taxon>
        <taxon>Pseudomonadati</taxon>
        <taxon>Pseudomonadota</taxon>
        <taxon>Alphaproteobacteria</taxon>
        <taxon>Caulobacterales</taxon>
        <taxon>Caulobacteraceae</taxon>
        <taxon>Brevundimonas</taxon>
    </lineage>
</organism>